<evidence type="ECO:0000256" key="19">
    <source>
        <dbReference type="ARBA" id="ARBA00044919"/>
    </source>
</evidence>
<evidence type="ECO:0000256" key="12">
    <source>
        <dbReference type="ARBA" id="ARBA00044891"/>
    </source>
</evidence>
<comment type="catalytic activity">
    <reaction evidence="19">
        <text>L-alanyl-L-lysine(out) = L-alanyl-L-lysine(in)</text>
        <dbReference type="Rhea" id="RHEA:79415"/>
        <dbReference type="ChEBI" id="CHEBI:192470"/>
    </reaction>
</comment>
<evidence type="ECO:0000256" key="6">
    <source>
        <dbReference type="ARBA" id="ARBA00023136"/>
    </source>
</evidence>
<comment type="subunit">
    <text evidence="24">Homodimer. Interacts with lysosomal protein GLMP (via lumenal domain); the interaction starts while both proteins are still in the endoplasmic reticulum and is required for stabilization of MFSD1 in lysosomes but has no direct effect on its targeting to lysosomes or transporter activity.</text>
</comment>
<reference evidence="28" key="1">
    <citation type="submission" date="2022-11" db="EMBL/GenBank/DDBJ databases">
        <authorList>
            <person name="Morgan W.R."/>
            <person name="Tartar A."/>
        </authorList>
    </citation>
    <scope>NUCLEOTIDE SEQUENCE</scope>
    <source>
        <strain evidence="28">ARSEF 373</strain>
    </source>
</reference>
<feature type="transmembrane region" description="Helical" evidence="26">
    <location>
        <begin position="359"/>
        <end position="379"/>
    </location>
</feature>
<keyword evidence="6 26" id="KW-0472">Membrane</keyword>
<accession>A0AAV2YLF9</accession>
<comment type="catalytic activity">
    <reaction evidence="14">
        <text>L-aspartyl-L-lysine(out) = L-aspartyl-L-lysine(in)</text>
        <dbReference type="Rhea" id="RHEA:79411"/>
        <dbReference type="ChEBI" id="CHEBI:229953"/>
    </reaction>
</comment>
<evidence type="ECO:0000313" key="28">
    <source>
        <dbReference type="EMBL" id="DAZ94123.1"/>
    </source>
</evidence>
<evidence type="ECO:0000313" key="29">
    <source>
        <dbReference type="Proteomes" id="UP001146120"/>
    </source>
</evidence>
<feature type="transmembrane region" description="Helical" evidence="26">
    <location>
        <begin position="478"/>
        <end position="496"/>
    </location>
</feature>
<comment type="similarity">
    <text evidence="2">Belongs to the major facilitator superfamily.</text>
</comment>
<dbReference type="Gene3D" id="1.20.1250.20">
    <property type="entry name" value="MFS general substrate transporter like domains"/>
    <property type="match status" value="2"/>
</dbReference>
<evidence type="ECO:0000256" key="15">
    <source>
        <dbReference type="ARBA" id="ARBA00044899"/>
    </source>
</evidence>
<protein>
    <recommendedName>
        <fullName evidence="21">Lysosomal dipeptide transporter MFSD1</fullName>
    </recommendedName>
    <alternativeName>
        <fullName evidence="22">Major facilitator superfamily domain-containing protein 1</fullName>
    </alternativeName>
</protein>
<evidence type="ECO:0000256" key="1">
    <source>
        <dbReference type="ARBA" id="ARBA00004155"/>
    </source>
</evidence>
<comment type="catalytic activity">
    <reaction evidence="20">
        <text>L-lysyl-glycine(out) = L-lysyl-glycine(in)</text>
        <dbReference type="Rhea" id="RHEA:79407"/>
        <dbReference type="ChEBI" id="CHEBI:191202"/>
    </reaction>
</comment>
<comment type="catalytic activity">
    <reaction evidence="9">
        <text>L-histidyl-glycine(out) = L-histidyl-glycine(in)</text>
        <dbReference type="Rhea" id="RHEA:79395"/>
        <dbReference type="ChEBI" id="CHEBI:229957"/>
    </reaction>
</comment>
<comment type="catalytic activity">
    <reaction evidence="15">
        <text>L-arginyl-L-alpha-amino acid(out) = L-arginyl-L-alpha-amino acid(in)</text>
        <dbReference type="Rhea" id="RHEA:79371"/>
        <dbReference type="ChEBI" id="CHEBI:84315"/>
    </reaction>
</comment>
<comment type="catalytic activity">
    <reaction evidence="16">
        <text>L-lysyl-L-lysine(out) = L-lysyl-L-lysine(in)</text>
        <dbReference type="Rhea" id="RHEA:79403"/>
        <dbReference type="ChEBI" id="CHEBI:229956"/>
    </reaction>
</comment>
<comment type="function">
    <text evidence="23">Lysosomal dipeptide uniporter that selectively exports lysine, arginine or histidine-containing dipeptides with a net positive charge from the lysosome lumen into the cytosol. Could play a role in a specific type of protein O-glycosylation indirectly regulating macrophages migration and tissue invasion. Also essential for liver homeostasis.</text>
</comment>
<feature type="transmembrane region" description="Helical" evidence="26">
    <location>
        <begin position="386"/>
        <end position="405"/>
    </location>
</feature>
<comment type="catalytic activity">
    <reaction evidence="12">
        <text>L-lysyl-L-alpha-amino acid(out) = L-lysyl-L-alpha-amino acid(in)</text>
        <dbReference type="Rhea" id="RHEA:79387"/>
        <dbReference type="ChEBI" id="CHEBI:229965"/>
    </reaction>
</comment>
<dbReference type="InterPro" id="IPR011701">
    <property type="entry name" value="MFS"/>
</dbReference>
<evidence type="ECO:0000256" key="3">
    <source>
        <dbReference type="ARBA" id="ARBA00022448"/>
    </source>
</evidence>
<reference evidence="28" key="2">
    <citation type="journal article" date="2023" name="Microbiol Resour">
        <title>Decontamination and Annotation of the Draft Genome Sequence of the Oomycete Lagenidium giganteum ARSEF 373.</title>
        <authorList>
            <person name="Morgan W.R."/>
            <person name="Tartar A."/>
        </authorList>
    </citation>
    <scope>NUCLEOTIDE SEQUENCE</scope>
    <source>
        <strain evidence="28">ARSEF 373</strain>
    </source>
</reference>
<feature type="transmembrane region" description="Helical" evidence="26">
    <location>
        <begin position="114"/>
        <end position="135"/>
    </location>
</feature>
<keyword evidence="4 26" id="KW-0812">Transmembrane</keyword>
<evidence type="ECO:0000256" key="22">
    <source>
        <dbReference type="ARBA" id="ARBA00045018"/>
    </source>
</evidence>
<evidence type="ECO:0000256" key="23">
    <source>
        <dbReference type="ARBA" id="ARBA00045709"/>
    </source>
</evidence>
<evidence type="ECO:0000256" key="11">
    <source>
        <dbReference type="ARBA" id="ARBA00044884"/>
    </source>
</evidence>
<feature type="transmembrane region" description="Helical" evidence="26">
    <location>
        <begin position="178"/>
        <end position="199"/>
    </location>
</feature>
<dbReference type="EMBL" id="DAKRPA010000267">
    <property type="protein sequence ID" value="DAZ94123.1"/>
    <property type="molecule type" value="Genomic_DNA"/>
</dbReference>
<dbReference type="AlphaFoldDB" id="A0AAV2YLF9"/>
<dbReference type="PROSITE" id="PS50850">
    <property type="entry name" value="MFS"/>
    <property type="match status" value="1"/>
</dbReference>
<dbReference type="GO" id="GO:0022857">
    <property type="term" value="F:transmembrane transporter activity"/>
    <property type="evidence" value="ECO:0007669"/>
    <property type="project" value="InterPro"/>
</dbReference>
<evidence type="ECO:0000256" key="9">
    <source>
        <dbReference type="ARBA" id="ARBA00044878"/>
    </source>
</evidence>
<keyword evidence="29" id="KW-1185">Reference proteome</keyword>
<feature type="transmembrane region" description="Helical" evidence="26">
    <location>
        <begin position="147"/>
        <end position="172"/>
    </location>
</feature>
<dbReference type="GO" id="GO:0005765">
    <property type="term" value="C:lysosomal membrane"/>
    <property type="evidence" value="ECO:0007669"/>
    <property type="project" value="UniProtKB-SubCell"/>
</dbReference>
<proteinExistence type="inferred from homology"/>
<comment type="catalytic activity">
    <reaction evidence="8">
        <text>L-lysyl-L-alanine(out) = L-lysyl-L-alanine(in)</text>
        <dbReference type="Rhea" id="RHEA:79399"/>
        <dbReference type="ChEBI" id="CHEBI:229954"/>
    </reaction>
</comment>
<comment type="caution">
    <text evidence="28">The sequence shown here is derived from an EMBL/GenBank/DDBJ whole genome shotgun (WGS) entry which is preliminary data.</text>
</comment>
<evidence type="ECO:0000256" key="5">
    <source>
        <dbReference type="ARBA" id="ARBA00022989"/>
    </source>
</evidence>
<dbReference type="Proteomes" id="UP001146120">
    <property type="component" value="Unassembled WGS sequence"/>
</dbReference>
<gene>
    <name evidence="28" type="ORF">N0F65_010367</name>
</gene>
<dbReference type="InterPro" id="IPR036259">
    <property type="entry name" value="MFS_trans_sf"/>
</dbReference>
<feature type="transmembrane region" description="Helical" evidence="26">
    <location>
        <begin position="77"/>
        <end position="94"/>
    </location>
</feature>
<feature type="region of interest" description="Disordered" evidence="25">
    <location>
        <begin position="1"/>
        <end position="50"/>
    </location>
</feature>
<comment type="catalytic activity">
    <reaction evidence="11">
        <text>L-alpha-aminoacyl-L-histidine(out) = L-alpha-aminoacyl-L-histidine(in)</text>
        <dbReference type="Rhea" id="RHEA:79375"/>
        <dbReference type="ChEBI" id="CHEBI:229967"/>
    </reaction>
</comment>
<evidence type="ECO:0000256" key="16">
    <source>
        <dbReference type="ARBA" id="ARBA00044900"/>
    </source>
</evidence>
<evidence type="ECO:0000256" key="25">
    <source>
        <dbReference type="SAM" id="MobiDB-lite"/>
    </source>
</evidence>
<sequence length="563" mass="62033">MEMTPPRSKPCCRSQGGCGSNSSFVTASGSAQEPRNGKPPHEQTPLVGKDPRDVADCALHKASAWQFWRTTSPSHRFFLLFLMSCIPFGGHFVKNGMSSLEQLMLDDPDFPISNTMYGALVSAVSVPNMFIPLFGGRLMDKNGHRSIRFFLVWICLGQAIFAIGMQLKLFWLALFGRVFFGVGEGSVVVGARVFIAYWFRDRELTFAMGVGVAVTNVSKMLAKATVAPVALYFGGYVQALWYGVAICLASVGVGSLVCMYTARLKSMVKRCVRADMPLTPELHWMQDYAEKKRHEHRRRGVLTRHAKKEVTCESVKEFSRIFWVVAILHVVFINVFHLFQNVSSSYLYQRYGYSLVKSGIISSLSHSCVVFAPITGLLIDQFGGRMFLILGSSLLSILAYALMIFTEVSPHVSMIIISICLSFTPTILIAAIPATVHRRSFGAAFGIVEIFDAIGATFGNLVIGYIRDATGSYTADMYLLLGLAISACVLSIVVIAEDRQSGWVLSAPTRRSRAISMDDEDPVDNPVAIKAQLDDDSSGDDTTTRTSYQHKQPPKHTASEMVV</sequence>
<feature type="domain" description="Major facilitator superfamily (MFS) profile" evidence="27">
    <location>
        <begin position="76"/>
        <end position="499"/>
    </location>
</feature>
<keyword evidence="7" id="KW-0458">Lysosome</keyword>
<feature type="transmembrane region" description="Helical" evidence="26">
    <location>
        <begin position="411"/>
        <end position="432"/>
    </location>
</feature>
<evidence type="ECO:0000256" key="17">
    <source>
        <dbReference type="ARBA" id="ARBA00044903"/>
    </source>
</evidence>
<evidence type="ECO:0000256" key="24">
    <source>
        <dbReference type="ARBA" id="ARBA00046376"/>
    </source>
</evidence>
<organism evidence="28 29">
    <name type="scientific">Lagenidium giganteum</name>
    <dbReference type="NCBI Taxonomy" id="4803"/>
    <lineage>
        <taxon>Eukaryota</taxon>
        <taxon>Sar</taxon>
        <taxon>Stramenopiles</taxon>
        <taxon>Oomycota</taxon>
        <taxon>Peronosporomycetes</taxon>
        <taxon>Pythiales</taxon>
        <taxon>Pythiaceae</taxon>
    </lineage>
</organism>
<feature type="compositionally biased region" description="Polar residues" evidence="25">
    <location>
        <begin position="20"/>
        <end position="33"/>
    </location>
</feature>
<evidence type="ECO:0000256" key="13">
    <source>
        <dbReference type="ARBA" id="ARBA00044893"/>
    </source>
</evidence>
<dbReference type="InterPro" id="IPR052187">
    <property type="entry name" value="MFSD1"/>
</dbReference>
<evidence type="ECO:0000256" key="21">
    <source>
        <dbReference type="ARBA" id="ARBA00044985"/>
    </source>
</evidence>
<evidence type="ECO:0000259" key="27">
    <source>
        <dbReference type="PROSITE" id="PS50850"/>
    </source>
</evidence>
<feature type="transmembrane region" description="Helical" evidence="26">
    <location>
        <begin position="321"/>
        <end position="339"/>
    </location>
</feature>
<keyword evidence="5 26" id="KW-1133">Transmembrane helix</keyword>
<evidence type="ECO:0000256" key="10">
    <source>
        <dbReference type="ARBA" id="ARBA00044881"/>
    </source>
</evidence>
<evidence type="ECO:0000256" key="26">
    <source>
        <dbReference type="SAM" id="Phobius"/>
    </source>
</evidence>
<dbReference type="SUPFAM" id="SSF103473">
    <property type="entry name" value="MFS general substrate transporter"/>
    <property type="match status" value="1"/>
</dbReference>
<evidence type="ECO:0000256" key="7">
    <source>
        <dbReference type="ARBA" id="ARBA00023228"/>
    </source>
</evidence>
<evidence type="ECO:0000256" key="2">
    <source>
        <dbReference type="ARBA" id="ARBA00008335"/>
    </source>
</evidence>
<feature type="transmembrane region" description="Helical" evidence="26">
    <location>
        <begin position="444"/>
        <end position="466"/>
    </location>
</feature>
<evidence type="ECO:0000256" key="14">
    <source>
        <dbReference type="ARBA" id="ARBA00044898"/>
    </source>
</evidence>
<feature type="transmembrane region" description="Helical" evidence="26">
    <location>
        <begin position="239"/>
        <end position="260"/>
    </location>
</feature>
<comment type="catalytic activity">
    <reaction evidence="10">
        <text>L-alpha-aminoacyl-L-arginine(out) = L-alpha-aminoacyl-L-arginine(in)</text>
        <dbReference type="Rhea" id="RHEA:79367"/>
        <dbReference type="ChEBI" id="CHEBI:229968"/>
    </reaction>
</comment>
<evidence type="ECO:0000256" key="18">
    <source>
        <dbReference type="ARBA" id="ARBA00044912"/>
    </source>
</evidence>
<dbReference type="Pfam" id="PF07690">
    <property type="entry name" value="MFS_1"/>
    <property type="match status" value="1"/>
</dbReference>
<keyword evidence="3" id="KW-0813">Transport</keyword>
<comment type="catalytic activity">
    <reaction evidence="13">
        <text>L-alpha-aminoacyl-L-lysine(out) = L-alpha-aminoacyl-L-lysine(in)</text>
        <dbReference type="Rhea" id="RHEA:79383"/>
        <dbReference type="ChEBI" id="CHEBI:229966"/>
    </reaction>
</comment>
<comment type="subcellular location">
    <subcellularLocation>
        <location evidence="1">Lysosome membrane</location>
        <topology evidence="1">Multi-pass membrane protein</topology>
    </subcellularLocation>
</comment>
<dbReference type="InterPro" id="IPR020846">
    <property type="entry name" value="MFS_dom"/>
</dbReference>
<name>A0AAV2YLF9_9STRA</name>
<evidence type="ECO:0000256" key="4">
    <source>
        <dbReference type="ARBA" id="ARBA00022692"/>
    </source>
</evidence>
<comment type="catalytic activity">
    <reaction evidence="18">
        <text>L-histidyl-L-alpha-amino acid(out) = L-histidyl-L-alpha-amino acid(in)</text>
        <dbReference type="Rhea" id="RHEA:79379"/>
        <dbReference type="ChEBI" id="CHEBI:229964"/>
    </reaction>
</comment>
<feature type="transmembrane region" description="Helical" evidence="26">
    <location>
        <begin position="206"/>
        <end position="233"/>
    </location>
</feature>
<evidence type="ECO:0000256" key="8">
    <source>
        <dbReference type="ARBA" id="ARBA00044876"/>
    </source>
</evidence>
<comment type="catalytic activity">
    <reaction evidence="17">
        <text>L-arginyl-glycine(out) = L-arginyl-glycine(in)</text>
        <dbReference type="Rhea" id="RHEA:79391"/>
        <dbReference type="ChEBI" id="CHEBI:229955"/>
    </reaction>
</comment>
<dbReference type="PANTHER" id="PTHR23512">
    <property type="entry name" value="MAJOR FACILITATOR SUPERFAMILY DOMAIN-CONTAINING PROTEIN 1"/>
    <property type="match status" value="1"/>
</dbReference>
<feature type="region of interest" description="Disordered" evidence="25">
    <location>
        <begin position="515"/>
        <end position="563"/>
    </location>
</feature>
<dbReference type="PANTHER" id="PTHR23512:SF3">
    <property type="entry name" value="MAJOR FACILITATOR SUPERFAMILY DOMAIN-CONTAINING PROTEIN 1"/>
    <property type="match status" value="1"/>
</dbReference>
<evidence type="ECO:0000256" key="20">
    <source>
        <dbReference type="ARBA" id="ARBA00044924"/>
    </source>
</evidence>